<dbReference type="Pfam" id="PF07070">
    <property type="entry name" value="Spo0M"/>
    <property type="match status" value="1"/>
</dbReference>
<reference evidence="1 2" key="1">
    <citation type="submission" date="2016-01" db="EMBL/GenBank/DDBJ databases">
        <title>Investigation of taxonomic status of Bacillus aminovorans.</title>
        <authorList>
            <person name="Verma A."/>
            <person name="Pal Y."/>
            <person name="Krishnamurthi S."/>
        </authorList>
    </citation>
    <scope>NUCLEOTIDE SEQUENCE [LARGE SCALE GENOMIC DNA]</scope>
    <source>
        <strain evidence="1 2">DSM 4337</strain>
    </source>
</reference>
<dbReference type="EMBL" id="LQWZ01000023">
    <property type="protein sequence ID" value="OAH55802.1"/>
    <property type="molecule type" value="Genomic_DNA"/>
</dbReference>
<dbReference type="RefSeq" id="WP_063974920.1">
    <property type="nucleotide sequence ID" value="NZ_LQWZ01000023.1"/>
</dbReference>
<dbReference type="AlphaFoldDB" id="A0A177KR18"/>
<dbReference type="PANTHER" id="PTHR40053:SF1">
    <property type="entry name" value="SPORULATION-CONTROL PROTEIN SPO0M"/>
    <property type="match status" value="1"/>
</dbReference>
<gene>
    <name evidence="1" type="ORF">AWH48_03765</name>
</gene>
<comment type="caution">
    <text evidence="1">The sequence shown here is derived from an EMBL/GenBank/DDBJ whole genome shotgun (WGS) entry which is preliminary data.</text>
</comment>
<dbReference type="InterPro" id="IPR009776">
    <property type="entry name" value="Spore_0_M"/>
</dbReference>
<name>A0A177KR18_9BACI</name>
<proteinExistence type="predicted"/>
<dbReference type="OrthoDB" id="2351239at2"/>
<evidence type="ECO:0000313" key="1">
    <source>
        <dbReference type="EMBL" id="OAH55802.1"/>
    </source>
</evidence>
<dbReference type="Proteomes" id="UP000077271">
    <property type="component" value="Unassembled WGS sequence"/>
</dbReference>
<protein>
    <submittedName>
        <fullName evidence="1">Sporulation protein SpoOM</fullName>
    </submittedName>
</protein>
<evidence type="ECO:0000313" key="2">
    <source>
        <dbReference type="Proteomes" id="UP000077271"/>
    </source>
</evidence>
<sequence length="253" mass="28193">MALFNKVLASIGIGNAQVDTKLEKSAYTAGQLMRGVVWVKGGNVEQHIDSIYLTVYATYVRETDDKKVTDQAAVLKRKLNEPFTIGAGETREIPLELELPYDTPITQGKTRVWVETGLDIKQAVDPGDKDYIEVRATPIGEAVLDAVRTLGFRLREVECQHVRGQKYPFVQEFEFVPVSGTYKGKLDELEVTFLEQSANEATILLQVDKRARGLGGFLSEAMGMDETNVHLRVSKSDLNSFESKLNATISRFC</sequence>
<organism evidence="1 2">
    <name type="scientific">Domibacillus aminovorans</name>
    <dbReference type="NCBI Taxonomy" id="29332"/>
    <lineage>
        <taxon>Bacteria</taxon>
        <taxon>Bacillati</taxon>
        <taxon>Bacillota</taxon>
        <taxon>Bacilli</taxon>
        <taxon>Bacillales</taxon>
        <taxon>Bacillaceae</taxon>
        <taxon>Domibacillus</taxon>
    </lineage>
</organism>
<dbReference type="PANTHER" id="PTHR40053">
    <property type="entry name" value="SPORULATION-CONTROL PROTEIN SPO0M"/>
    <property type="match status" value="1"/>
</dbReference>
<accession>A0A177KR18</accession>